<keyword evidence="2" id="KW-0472">Membrane</keyword>
<protein>
    <submittedName>
        <fullName evidence="3">Uncharacterized protein</fullName>
    </submittedName>
</protein>
<keyword evidence="2" id="KW-0812">Transmembrane</keyword>
<evidence type="ECO:0000313" key="4">
    <source>
        <dbReference type="Proteomes" id="UP000597617"/>
    </source>
</evidence>
<proteinExistence type="predicted"/>
<evidence type="ECO:0000256" key="1">
    <source>
        <dbReference type="SAM" id="MobiDB-lite"/>
    </source>
</evidence>
<organism evidence="3 4">
    <name type="scientific">Hymenobacter jeongseonensis</name>
    <dbReference type="NCBI Taxonomy" id="2791027"/>
    <lineage>
        <taxon>Bacteria</taxon>
        <taxon>Pseudomonadati</taxon>
        <taxon>Bacteroidota</taxon>
        <taxon>Cytophagia</taxon>
        <taxon>Cytophagales</taxon>
        <taxon>Hymenobacteraceae</taxon>
        <taxon>Hymenobacter</taxon>
    </lineage>
</organism>
<name>A0ABS0IGX9_9BACT</name>
<evidence type="ECO:0000256" key="2">
    <source>
        <dbReference type="SAM" id="Phobius"/>
    </source>
</evidence>
<comment type="caution">
    <text evidence="3">The sequence shown here is derived from an EMBL/GenBank/DDBJ whole genome shotgun (WGS) entry which is preliminary data.</text>
</comment>
<keyword evidence="2" id="KW-1133">Transmembrane helix</keyword>
<reference evidence="3 4" key="1">
    <citation type="submission" date="2020-11" db="EMBL/GenBank/DDBJ databases">
        <authorList>
            <person name="Kim M.K."/>
        </authorList>
    </citation>
    <scope>NUCLEOTIDE SEQUENCE [LARGE SCALE GENOMIC DNA]</scope>
    <source>
        <strain evidence="3 4">BT683</strain>
    </source>
</reference>
<gene>
    <name evidence="3" type="ORF">I2I05_08480</name>
</gene>
<dbReference type="Proteomes" id="UP000597617">
    <property type="component" value="Unassembled WGS sequence"/>
</dbReference>
<feature type="transmembrane region" description="Helical" evidence="2">
    <location>
        <begin position="49"/>
        <end position="66"/>
    </location>
</feature>
<dbReference type="RefSeq" id="WP_196281804.1">
    <property type="nucleotide sequence ID" value="NZ_JADQDQ010000003.1"/>
</dbReference>
<evidence type="ECO:0000313" key="3">
    <source>
        <dbReference type="EMBL" id="MBF9237432.1"/>
    </source>
</evidence>
<accession>A0ABS0IGX9</accession>
<keyword evidence="4" id="KW-1185">Reference proteome</keyword>
<sequence>MTRQVNTEWHGDMSMQEYEEGRQHPSSNNWDIANYSILGVMIRPNTYQVLYFVANACLVIGCLSVGKELFLSKPTATTA</sequence>
<feature type="region of interest" description="Disordered" evidence="1">
    <location>
        <begin position="1"/>
        <end position="28"/>
    </location>
</feature>
<dbReference type="EMBL" id="JADQDQ010000003">
    <property type="protein sequence ID" value="MBF9237432.1"/>
    <property type="molecule type" value="Genomic_DNA"/>
</dbReference>